<dbReference type="InterPro" id="IPR051070">
    <property type="entry name" value="NF-kappa-B_inhibitor"/>
</dbReference>
<accession>A0AAD5DWZ7</accession>
<evidence type="ECO:0000256" key="2">
    <source>
        <dbReference type="ARBA" id="ARBA00023043"/>
    </source>
</evidence>
<keyword evidence="6" id="KW-1185">Reference proteome</keyword>
<protein>
    <submittedName>
        <fullName evidence="5">Uncharacterized protein</fullName>
    </submittedName>
</protein>
<keyword evidence="4" id="KW-0732">Signal</keyword>
<evidence type="ECO:0000256" key="1">
    <source>
        <dbReference type="ARBA" id="ARBA00022737"/>
    </source>
</evidence>
<dbReference type="PROSITE" id="PS50297">
    <property type="entry name" value="ANK_REP_REGION"/>
    <property type="match status" value="2"/>
</dbReference>
<dbReference type="GO" id="GO:0051059">
    <property type="term" value="F:NF-kappaB binding"/>
    <property type="evidence" value="ECO:0007669"/>
    <property type="project" value="TreeGrafter"/>
</dbReference>
<dbReference type="Gene3D" id="1.25.40.20">
    <property type="entry name" value="Ankyrin repeat-containing domain"/>
    <property type="match status" value="1"/>
</dbReference>
<keyword evidence="2 3" id="KW-0040">ANK repeat</keyword>
<dbReference type="InterPro" id="IPR002110">
    <property type="entry name" value="Ankyrin_rpt"/>
</dbReference>
<organism evidence="5 6">
    <name type="scientific">Chlorella ohadii</name>
    <dbReference type="NCBI Taxonomy" id="2649997"/>
    <lineage>
        <taxon>Eukaryota</taxon>
        <taxon>Viridiplantae</taxon>
        <taxon>Chlorophyta</taxon>
        <taxon>core chlorophytes</taxon>
        <taxon>Trebouxiophyceae</taxon>
        <taxon>Chlorellales</taxon>
        <taxon>Chlorellaceae</taxon>
        <taxon>Chlorella clade</taxon>
        <taxon>Chlorella</taxon>
    </lineage>
</organism>
<dbReference type="Proteomes" id="UP001205105">
    <property type="component" value="Unassembled WGS sequence"/>
</dbReference>
<dbReference type="EMBL" id="JADXDR010000035">
    <property type="protein sequence ID" value="KAI7843928.1"/>
    <property type="molecule type" value="Genomic_DNA"/>
</dbReference>
<feature type="signal peptide" evidence="4">
    <location>
        <begin position="1"/>
        <end position="23"/>
    </location>
</feature>
<gene>
    <name evidence="5" type="ORF">COHA_002468</name>
</gene>
<feature type="repeat" description="ANK" evidence="3">
    <location>
        <begin position="139"/>
        <end position="173"/>
    </location>
</feature>
<reference evidence="5" key="1">
    <citation type="submission" date="2020-11" db="EMBL/GenBank/DDBJ databases">
        <title>Chlorella ohadii genome sequencing and assembly.</title>
        <authorList>
            <person name="Murik O."/>
            <person name="Treves H."/>
            <person name="Kedem I."/>
            <person name="Shotland Y."/>
            <person name="Kaplan A."/>
        </authorList>
    </citation>
    <scope>NUCLEOTIDE SEQUENCE</scope>
    <source>
        <strain evidence="5">1</strain>
    </source>
</reference>
<comment type="caution">
    <text evidence="5">The sequence shown here is derived from an EMBL/GenBank/DDBJ whole genome shotgun (WGS) entry which is preliminary data.</text>
</comment>
<dbReference type="Pfam" id="PF12796">
    <property type="entry name" value="Ank_2"/>
    <property type="match status" value="1"/>
</dbReference>
<feature type="repeat" description="ANK" evidence="3">
    <location>
        <begin position="244"/>
        <end position="278"/>
    </location>
</feature>
<evidence type="ECO:0000256" key="3">
    <source>
        <dbReference type="PROSITE-ProRule" id="PRU00023"/>
    </source>
</evidence>
<dbReference type="GO" id="GO:0005829">
    <property type="term" value="C:cytosol"/>
    <property type="evidence" value="ECO:0007669"/>
    <property type="project" value="TreeGrafter"/>
</dbReference>
<dbReference type="GO" id="GO:0071356">
    <property type="term" value="P:cellular response to tumor necrosis factor"/>
    <property type="evidence" value="ECO:0007669"/>
    <property type="project" value="TreeGrafter"/>
</dbReference>
<proteinExistence type="predicted"/>
<feature type="repeat" description="ANK" evidence="3">
    <location>
        <begin position="211"/>
        <end position="243"/>
    </location>
</feature>
<name>A0AAD5DWZ7_9CHLO</name>
<dbReference type="PANTHER" id="PTHR46680:SF3">
    <property type="entry name" value="NF-KAPPA-B INHIBITOR CACTUS"/>
    <property type="match status" value="1"/>
</dbReference>
<sequence length="319" mass="31777">MLPLRASLLALALLAAALAPAVAQDAAAMPAAAAAAPAPEGMAAAAPAAENALVSQYRLSPAQVAVLEQAGLTDPDAIMADLQQAGVTPRSEVPMGPKDPTLYDYVMFAFIKTGDADAARRMLTSADAPANANVQDAATGETPIFSAVEQTEQTPELLALLLQNGADTNVRRNDGATPLLLAIAGEFNQTVGTLLGTKEKPLADPNLASAEGLTPLLAAVVSDQPAIVQQLLTFGAGPNSEGGGGELPLVEAVQAQPADLTIVEALLDAGANPNLADGTGTTAVQAAEQAGNPDIIQLLSGYGAAAPAAEAAGAPASEA</sequence>
<dbReference type="SMART" id="SM00248">
    <property type="entry name" value="ANK"/>
    <property type="match status" value="5"/>
</dbReference>
<dbReference type="PANTHER" id="PTHR46680">
    <property type="entry name" value="NF-KAPPA-B INHIBITOR ALPHA"/>
    <property type="match status" value="1"/>
</dbReference>
<dbReference type="SUPFAM" id="SSF48403">
    <property type="entry name" value="Ankyrin repeat"/>
    <property type="match status" value="1"/>
</dbReference>
<dbReference type="AlphaFoldDB" id="A0AAD5DWZ7"/>
<evidence type="ECO:0000313" key="5">
    <source>
        <dbReference type="EMBL" id="KAI7843928.1"/>
    </source>
</evidence>
<feature type="chain" id="PRO_5042242190" evidence="4">
    <location>
        <begin position="24"/>
        <end position="319"/>
    </location>
</feature>
<dbReference type="PROSITE" id="PS50088">
    <property type="entry name" value="ANK_REPEAT"/>
    <property type="match status" value="3"/>
</dbReference>
<evidence type="ECO:0000313" key="6">
    <source>
        <dbReference type="Proteomes" id="UP001205105"/>
    </source>
</evidence>
<keyword evidence="1" id="KW-0677">Repeat</keyword>
<dbReference type="InterPro" id="IPR036770">
    <property type="entry name" value="Ankyrin_rpt-contain_sf"/>
</dbReference>
<evidence type="ECO:0000256" key="4">
    <source>
        <dbReference type="SAM" id="SignalP"/>
    </source>
</evidence>